<accession>A0ABV6JAA7</accession>
<proteinExistence type="predicted"/>
<dbReference type="EMBL" id="JBHLVF010000023">
    <property type="protein sequence ID" value="MFC0392796.1"/>
    <property type="molecule type" value="Genomic_DNA"/>
</dbReference>
<gene>
    <name evidence="1" type="ORF">ACFFJ8_15605</name>
</gene>
<protein>
    <submittedName>
        <fullName evidence="1">YtxH domain-containing protein</fullName>
    </submittedName>
</protein>
<comment type="caution">
    <text evidence="1">The sequence shown here is derived from an EMBL/GenBank/DDBJ whole genome shotgun (WGS) entry which is preliminary data.</text>
</comment>
<dbReference type="InterPro" id="IPR024623">
    <property type="entry name" value="YtxH"/>
</dbReference>
<evidence type="ECO:0000313" key="1">
    <source>
        <dbReference type="EMBL" id="MFC0392796.1"/>
    </source>
</evidence>
<dbReference type="InterPro" id="IPR052928">
    <property type="entry name" value="Desiccation-related_membrane"/>
</dbReference>
<evidence type="ECO:0000313" key="2">
    <source>
        <dbReference type="Proteomes" id="UP001589818"/>
    </source>
</evidence>
<dbReference type="Pfam" id="PF12732">
    <property type="entry name" value="YtxH"/>
    <property type="match status" value="1"/>
</dbReference>
<name>A0ABV6JAA7_9BACL</name>
<dbReference type="Proteomes" id="UP001589818">
    <property type="component" value="Unassembled WGS sequence"/>
</dbReference>
<reference evidence="1 2" key="1">
    <citation type="submission" date="2024-09" db="EMBL/GenBank/DDBJ databases">
        <authorList>
            <person name="Sun Q."/>
            <person name="Mori K."/>
        </authorList>
    </citation>
    <scope>NUCLEOTIDE SEQUENCE [LARGE SCALE GENOMIC DNA]</scope>
    <source>
        <strain evidence="1 2">CCM 4839</strain>
    </source>
</reference>
<dbReference type="PANTHER" id="PTHR35792">
    <property type="entry name" value="GENERAL STRESS PROTEIN"/>
    <property type="match status" value="1"/>
</dbReference>
<dbReference type="PANTHER" id="PTHR35792:SF1">
    <property type="entry name" value="SLL0268 PROTEIN"/>
    <property type="match status" value="1"/>
</dbReference>
<dbReference type="RefSeq" id="WP_309145335.1">
    <property type="nucleotide sequence ID" value="NZ_JANHOF010000005.1"/>
</dbReference>
<organism evidence="1 2">
    <name type="scientific">Paenibacillus mendelii</name>
    <dbReference type="NCBI Taxonomy" id="206163"/>
    <lineage>
        <taxon>Bacteria</taxon>
        <taxon>Bacillati</taxon>
        <taxon>Bacillota</taxon>
        <taxon>Bacilli</taxon>
        <taxon>Bacillales</taxon>
        <taxon>Paenibacillaceae</taxon>
        <taxon>Paenibacillus</taxon>
    </lineage>
</organism>
<keyword evidence="2" id="KW-1185">Reference proteome</keyword>
<sequence>MMANRNATKSFLFGALAGGIIGSVTALLLAPKPGRELRKDIADGAQQVGETTVRIAGQVGETTTRIAKQVGSGASQVAVKAKDTAGSVIGTVRSWRNGTSDEDSQTLVSLNGIEEIEITDDKQKEEESELQYT</sequence>